<reference evidence="8" key="1">
    <citation type="journal article" date="2021" name="J. Hered.">
        <title>Genome Assembly of Salicaceae Populus deltoides (Eastern Cottonwood) I-69 Based on Nanopore Sequencing and Hi-C Technologies.</title>
        <authorList>
            <person name="Bai S."/>
            <person name="Wu H."/>
            <person name="Zhang J."/>
            <person name="Pan Z."/>
            <person name="Zhao W."/>
            <person name="Li Z."/>
            <person name="Tong C."/>
        </authorList>
    </citation>
    <scope>NUCLEOTIDE SEQUENCE</scope>
    <source>
        <tissue evidence="8">Leaf</tissue>
    </source>
</reference>
<keyword evidence="6 7" id="KW-0472">Membrane</keyword>
<keyword evidence="4" id="KW-0256">Endoplasmic reticulum</keyword>
<dbReference type="GO" id="GO:0005789">
    <property type="term" value="C:endoplasmic reticulum membrane"/>
    <property type="evidence" value="ECO:0007669"/>
    <property type="project" value="UniProtKB-SubCell"/>
</dbReference>
<evidence type="ECO:0000256" key="4">
    <source>
        <dbReference type="ARBA" id="ARBA00022824"/>
    </source>
</evidence>
<feature type="transmembrane region" description="Helical" evidence="7">
    <location>
        <begin position="83"/>
        <end position="102"/>
    </location>
</feature>
<protein>
    <submittedName>
        <fullName evidence="8">Uncharacterized protein</fullName>
    </submittedName>
</protein>
<dbReference type="InterPro" id="IPR025929">
    <property type="entry name" value="INSIG_fam"/>
</dbReference>
<evidence type="ECO:0000313" key="8">
    <source>
        <dbReference type="EMBL" id="KAH8489033.1"/>
    </source>
</evidence>
<comment type="subcellular location">
    <subcellularLocation>
        <location evidence="1">Endoplasmic reticulum membrane</location>
        <topology evidence="1">Multi-pass membrane protein</topology>
    </subcellularLocation>
</comment>
<proteinExistence type="inferred from homology"/>
<organism evidence="8 9">
    <name type="scientific">Populus deltoides</name>
    <name type="common">Eastern poplar</name>
    <name type="synonym">Eastern cottonwood</name>
    <dbReference type="NCBI Taxonomy" id="3696"/>
    <lineage>
        <taxon>Eukaryota</taxon>
        <taxon>Viridiplantae</taxon>
        <taxon>Streptophyta</taxon>
        <taxon>Embryophyta</taxon>
        <taxon>Tracheophyta</taxon>
        <taxon>Spermatophyta</taxon>
        <taxon>Magnoliopsida</taxon>
        <taxon>eudicotyledons</taxon>
        <taxon>Gunneridae</taxon>
        <taxon>Pentapetalae</taxon>
        <taxon>rosids</taxon>
        <taxon>fabids</taxon>
        <taxon>Malpighiales</taxon>
        <taxon>Salicaceae</taxon>
        <taxon>Saliceae</taxon>
        <taxon>Populus</taxon>
    </lineage>
</organism>
<dbReference type="Proteomes" id="UP000807159">
    <property type="component" value="Chromosome 14"/>
</dbReference>
<evidence type="ECO:0000256" key="1">
    <source>
        <dbReference type="ARBA" id="ARBA00004477"/>
    </source>
</evidence>
<comment type="caution">
    <text evidence="8">The sequence shown here is derived from an EMBL/GenBank/DDBJ whole genome shotgun (WGS) entry which is preliminary data.</text>
</comment>
<dbReference type="PANTHER" id="PTHR36774:SF1">
    <property type="entry name" value="INSULIN-INDUCED PROTEIN"/>
    <property type="match status" value="1"/>
</dbReference>
<sequence>MNEPHPLIFQTILWLRVNGTLKSFDIFLCWQTGRPEENMQGLIALRSSPCFLHSCPRYSNTKHLVSTPRCSLRKRSTSSLRSTLPSISLSLFGSGFFLGPLIDGLHSRVNLVVYQNGSIDIGPLHTNIWVPPLLGLFYCSVGLLQLFLDQRAPSKVPEGSPEKTAIALVALLLFIELSAEMYRAGIADNIEAYILFALAELIWFYLDRTWIGFTLASIIGLCCPLAEIPIMKLFHLWYYPQANIEILGQGLVTWTTTCYFVYTPFLISLSRWLRSMITPPNKSA</sequence>
<dbReference type="PANTHER" id="PTHR36774">
    <property type="entry name" value="INSULIN-INDUCED PROTEIN"/>
    <property type="match status" value="1"/>
</dbReference>
<dbReference type="AlphaFoldDB" id="A0A8T2X9G9"/>
<dbReference type="EMBL" id="JACEGQ020000014">
    <property type="protein sequence ID" value="KAH8489033.1"/>
    <property type="molecule type" value="Genomic_DNA"/>
</dbReference>
<keyword evidence="9" id="KW-1185">Reference proteome</keyword>
<comment type="similarity">
    <text evidence="2">Belongs to the INSIG family.</text>
</comment>
<evidence type="ECO:0000313" key="9">
    <source>
        <dbReference type="Proteomes" id="UP000807159"/>
    </source>
</evidence>
<evidence type="ECO:0000256" key="7">
    <source>
        <dbReference type="SAM" id="Phobius"/>
    </source>
</evidence>
<feature type="transmembrane region" description="Helical" evidence="7">
    <location>
        <begin position="251"/>
        <end position="273"/>
    </location>
</feature>
<dbReference type="Pfam" id="PF07281">
    <property type="entry name" value="INSIG"/>
    <property type="match status" value="1"/>
</dbReference>
<evidence type="ECO:0000256" key="3">
    <source>
        <dbReference type="ARBA" id="ARBA00022692"/>
    </source>
</evidence>
<feature type="transmembrane region" description="Helical" evidence="7">
    <location>
        <begin position="128"/>
        <end position="148"/>
    </location>
</feature>
<gene>
    <name evidence="8" type="ORF">H0E87_024613</name>
</gene>
<evidence type="ECO:0000256" key="2">
    <source>
        <dbReference type="ARBA" id="ARBA00007475"/>
    </source>
</evidence>
<feature type="transmembrane region" description="Helical" evidence="7">
    <location>
        <begin position="213"/>
        <end position="239"/>
    </location>
</feature>
<name>A0A8T2X9G9_POPDE</name>
<evidence type="ECO:0000256" key="6">
    <source>
        <dbReference type="ARBA" id="ARBA00023136"/>
    </source>
</evidence>
<accession>A0A8T2X9G9</accession>
<keyword evidence="3 7" id="KW-0812">Transmembrane</keyword>
<keyword evidence="5 7" id="KW-1133">Transmembrane helix</keyword>
<evidence type="ECO:0000256" key="5">
    <source>
        <dbReference type="ARBA" id="ARBA00022989"/>
    </source>
</evidence>